<dbReference type="SUPFAM" id="SSF52402">
    <property type="entry name" value="Adenine nucleotide alpha hydrolases-like"/>
    <property type="match status" value="1"/>
</dbReference>
<evidence type="ECO:0000256" key="6">
    <source>
        <dbReference type="HAMAP-Rule" id="MF_01161"/>
    </source>
</evidence>
<dbReference type="OrthoDB" id="9807403at2"/>
<keyword evidence="3 6" id="KW-0547">Nucleotide-binding</keyword>
<keyword evidence="9" id="KW-1185">Reference proteome</keyword>
<proteinExistence type="inferred from homology"/>
<evidence type="ECO:0000256" key="1">
    <source>
        <dbReference type="ARBA" id="ARBA00022598"/>
    </source>
</evidence>
<comment type="subcellular location">
    <subcellularLocation>
        <location evidence="6">Cytoplasm</location>
    </subcellularLocation>
</comment>
<dbReference type="Gene3D" id="3.40.50.620">
    <property type="entry name" value="HUPs"/>
    <property type="match status" value="1"/>
</dbReference>
<dbReference type="RefSeq" id="WP_127747732.1">
    <property type="nucleotide sequence ID" value="NZ_CP033219.1"/>
</dbReference>
<dbReference type="Pfam" id="PF01171">
    <property type="entry name" value="ATP_bind_3"/>
    <property type="match status" value="1"/>
</dbReference>
<keyword evidence="6" id="KW-0963">Cytoplasm</keyword>
<keyword evidence="2 6" id="KW-0819">tRNA processing</keyword>
<evidence type="ECO:0000256" key="4">
    <source>
        <dbReference type="ARBA" id="ARBA00022840"/>
    </source>
</evidence>
<dbReference type="AlphaFoldDB" id="A0A3T0MZI8"/>
<dbReference type="HAMAP" id="MF_01161">
    <property type="entry name" value="tRNA_Ile_lys_synt"/>
    <property type="match status" value="1"/>
</dbReference>
<dbReference type="PANTHER" id="PTHR43033:SF1">
    <property type="entry name" value="TRNA(ILE)-LYSIDINE SYNTHASE-RELATED"/>
    <property type="match status" value="1"/>
</dbReference>
<evidence type="ECO:0000256" key="2">
    <source>
        <dbReference type="ARBA" id="ARBA00022694"/>
    </source>
</evidence>
<evidence type="ECO:0000256" key="5">
    <source>
        <dbReference type="ARBA" id="ARBA00048539"/>
    </source>
</evidence>
<feature type="binding site" evidence="6">
    <location>
        <begin position="24"/>
        <end position="29"/>
    </location>
    <ligand>
        <name>ATP</name>
        <dbReference type="ChEBI" id="CHEBI:30616"/>
    </ligand>
</feature>
<accession>A0A3T0MZI8</accession>
<dbReference type="Proteomes" id="UP000283063">
    <property type="component" value="Chromosome"/>
</dbReference>
<evidence type="ECO:0000313" key="8">
    <source>
        <dbReference type="EMBL" id="AZV77183.1"/>
    </source>
</evidence>
<dbReference type="GO" id="GO:0006400">
    <property type="term" value="P:tRNA modification"/>
    <property type="evidence" value="ECO:0007669"/>
    <property type="project" value="UniProtKB-UniRule"/>
</dbReference>
<keyword evidence="1 6" id="KW-0436">Ligase</keyword>
<evidence type="ECO:0000313" key="9">
    <source>
        <dbReference type="Proteomes" id="UP000283063"/>
    </source>
</evidence>
<evidence type="ECO:0000256" key="3">
    <source>
        <dbReference type="ARBA" id="ARBA00022741"/>
    </source>
</evidence>
<dbReference type="InterPro" id="IPR011063">
    <property type="entry name" value="TilS/TtcA_N"/>
</dbReference>
<sequence length="412" mass="45559">MNILTEVQGHFQGSLPSRIGVALSGGGDSVALLHILTQCFQGQDVQILAATVDHGLRRESADEARQVAALARHMGVDHEILHWQGWQGDGNLQDQARRARYQLLSDWAKRREIEIITLGHTADDQAETVLMRLARSAGVNGLAAMPVRRQLNGITLLRPLLRVTRAQLRNHLTQHDLTWVEDPSNQDRRFERVRMRQAMKTLEPLGLTIASLSAVAENMGKAKEALDRNALLVGKDLAKTVSGAVVIDEKGLRDQPDEIIHRLLAGALRWVSGGEYPLRRGVMAEALVCVRTGGGVTLGGCRILSRRGQVWICREYNAVRDEVALPDAIWDKRWVLQGADVSGLEVRPLGRAGLLLCPDWRDSGCPHEVLEATPAVWRKQDLVAAPMAEMANGWTAKAVNSDEEFYRSLLSH</sequence>
<reference evidence="8 9" key="1">
    <citation type="submission" date="2018-10" db="EMBL/GenBank/DDBJ databases">
        <title>Parasedimentitalea marina sp. nov., a psychrophilic bacterium isolated from deep seawater of the New Britain Trench.</title>
        <authorList>
            <person name="Cao J."/>
        </authorList>
    </citation>
    <scope>NUCLEOTIDE SEQUENCE [LARGE SCALE GENOMIC DNA]</scope>
    <source>
        <strain evidence="8 9">W43</strain>
    </source>
</reference>
<dbReference type="InterPro" id="IPR014729">
    <property type="entry name" value="Rossmann-like_a/b/a_fold"/>
</dbReference>
<comment type="function">
    <text evidence="6">Ligates lysine onto the cytidine present at position 34 of the AUA codon-specific tRNA(Ile) that contains the anticodon CAU, in an ATP-dependent manner. Cytidine is converted to lysidine, thus changing the amino acid specificity of the tRNA from methionine to isoleucine.</text>
</comment>
<comment type="catalytic activity">
    <reaction evidence="5 6">
        <text>cytidine(34) in tRNA(Ile2) + L-lysine + ATP = lysidine(34) in tRNA(Ile2) + AMP + diphosphate + H(+)</text>
        <dbReference type="Rhea" id="RHEA:43744"/>
        <dbReference type="Rhea" id="RHEA-COMP:10625"/>
        <dbReference type="Rhea" id="RHEA-COMP:10670"/>
        <dbReference type="ChEBI" id="CHEBI:15378"/>
        <dbReference type="ChEBI" id="CHEBI:30616"/>
        <dbReference type="ChEBI" id="CHEBI:32551"/>
        <dbReference type="ChEBI" id="CHEBI:33019"/>
        <dbReference type="ChEBI" id="CHEBI:82748"/>
        <dbReference type="ChEBI" id="CHEBI:83665"/>
        <dbReference type="ChEBI" id="CHEBI:456215"/>
        <dbReference type="EC" id="6.3.4.19"/>
    </reaction>
</comment>
<comment type="similarity">
    <text evidence="6">Belongs to the tRNA(Ile)-lysidine synthase family.</text>
</comment>
<dbReference type="GO" id="GO:0032267">
    <property type="term" value="F:tRNA(Ile)-lysidine synthase activity"/>
    <property type="evidence" value="ECO:0007669"/>
    <property type="project" value="UniProtKB-EC"/>
</dbReference>
<dbReference type="CDD" id="cd01992">
    <property type="entry name" value="TilS_N"/>
    <property type="match status" value="1"/>
</dbReference>
<evidence type="ECO:0000259" key="7">
    <source>
        <dbReference type="Pfam" id="PF01171"/>
    </source>
</evidence>
<dbReference type="GO" id="GO:0005524">
    <property type="term" value="F:ATP binding"/>
    <property type="evidence" value="ECO:0007669"/>
    <property type="project" value="UniProtKB-UniRule"/>
</dbReference>
<dbReference type="EMBL" id="CP033219">
    <property type="protein sequence ID" value="AZV77183.1"/>
    <property type="molecule type" value="Genomic_DNA"/>
</dbReference>
<gene>
    <name evidence="6 8" type="primary">tilS</name>
    <name evidence="8" type="ORF">EBB79_04275</name>
</gene>
<dbReference type="InterPro" id="IPR012094">
    <property type="entry name" value="tRNA_Ile_lys_synt"/>
</dbReference>
<dbReference type="KEGG" id="sedi:EBB79_04275"/>
<name>A0A3T0MZI8_9RHOB</name>
<dbReference type="InterPro" id="IPR012795">
    <property type="entry name" value="tRNA_Ile_lys_synt_N"/>
</dbReference>
<dbReference type="GO" id="GO:0005737">
    <property type="term" value="C:cytoplasm"/>
    <property type="evidence" value="ECO:0007669"/>
    <property type="project" value="UniProtKB-SubCell"/>
</dbReference>
<dbReference type="EC" id="6.3.4.19" evidence="6"/>
<feature type="domain" description="tRNA(Ile)-lysidine/2-thiocytidine synthase N-terminal" evidence="7">
    <location>
        <begin position="19"/>
        <end position="197"/>
    </location>
</feature>
<protein>
    <recommendedName>
        <fullName evidence="6">tRNA(Ile)-lysidine synthase</fullName>
        <ecNumber evidence="6">6.3.4.19</ecNumber>
    </recommendedName>
    <alternativeName>
        <fullName evidence="6">tRNA(Ile)-2-lysyl-cytidine synthase</fullName>
    </alternativeName>
    <alternativeName>
        <fullName evidence="6">tRNA(Ile)-lysidine synthetase</fullName>
    </alternativeName>
</protein>
<dbReference type="PANTHER" id="PTHR43033">
    <property type="entry name" value="TRNA(ILE)-LYSIDINE SYNTHASE-RELATED"/>
    <property type="match status" value="1"/>
</dbReference>
<keyword evidence="4 6" id="KW-0067">ATP-binding</keyword>
<dbReference type="NCBIfam" id="TIGR02432">
    <property type="entry name" value="lysidine_TilS_N"/>
    <property type="match status" value="1"/>
</dbReference>
<comment type="domain">
    <text evidence="6">The N-terminal region contains the highly conserved SGGXDS motif, predicted to be a P-loop motif involved in ATP binding.</text>
</comment>
<organism evidence="8 9">
    <name type="scientific">Parasedimentitalea marina</name>
    <dbReference type="NCBI Taxonomy" id="2483033"/>
    <lineage>
        <taxon>Bacteria</taxon>
        <taxon>Pseudomonadati</taxon>
        <taxon>Pseudomonadota</taxon>
        <taxon>Alphaproteobacteria</taxon>
        <taxon>Rhodobacterales</taxon>
        <taxon>Paracoccaceae</taxon>
        <taxon>Parasedimentitalea</taxon>
    </lineage>
</organism>